<evidence type="ECO:0000313" key="2">
    <source>
        <dbReference type="Proteomes" id="UP000484255"/>
    </source>
</evidence>
<gene>
    <name evidence="1" type="ORF">G3A44_12905</name>
</gene>
<reference evidence="1 2" key="1">
    <citation type="submission" date="2020-02" db="EMBL/GenBank/DDBJ databases">
        <title>Ideonella bacterium strain TBM-1.</title>
        <authorList>
            <person name="Chen W.-M."/>
        </authorList>
    </citation>
    <scope>NUCLEOTIDE SEQUENCE [LARGE SCALE GENOMIC DNA]</scope>
    <source>
        <strain evidence="1 2">TBM-1</strain>
    </source>
</reference>
<dbReference type="EMBL" id="JAAGOH010000014">
    <property type="protein sequence ID" value="NDY92089.1"/>
    <property type="molecule type" value="Genomic_DNA"/>
</dbReference>
<evidence type="ECO:0008006" key="3">
    <source>
        <dbReference type="Google" id="ProtNLM"/>
    </source>
</evidence>
<sequence>MTGLTLERLEGLAFSGAGLQLRLQISALGVVESVEVLRVQPGDEAFAQALAQLLRDTPHVPARRDGRDVASVKTVWFGRGPLPEPERAYPVAR</sequence>
<accession>A0A7C9PHS1</accession>
<dbReference type="AlphaFoldDB" id="A0A7C9PHS1"/>
<proteinExistence type="predicted"/>
<name>A0A7C9PHS1_9BURK</name>
<keyword evidence="2" id="KW-1185">Reference proteome</keyword>
<comment type="caution">
    <text evidence="1">The sequence shown here is derived from an EMBL/GenBank/DDBJ whole genome shotgun (WGS) entry which is preliminary data.</text>
</comment>
<evidence type="ECO:0000313" key="1">
    <source>
        <dbReference type="EMBL" id="NDY92089.1"/>
    </source>
</evidence>
<organism evidence="1 2">
    <name type="scientific">Ideonella livida</name>
    <dbReference type="NCBI Taxonomy" id="2707176"/>
    <lineage>
        <taxon>Bacteria</taxon>
        <taxon>Pseudomonadati</taxon>
        <taxon>Pseudomonadota</taxon>
        <taxon>Betaproteobacteria</taxon>
        <taxon>Burkholderiales</taxon>
        <taxon>Sphaerotilaceae</taxon>
        <taxon>Ideonella</taxon>
    </lineage>
</organism>
<protein>
    <recommendedName>
        <fullName evidence="3">TonB C-terminal domain-containing protein</fullName>
    </recommendedName>
</protein>
<dbReference type="RefSeq" id="WP_163457936.1">
    <property type="nucleotide sequence ID" value="NZ_JAAGOH010000014.1"/>
</dbReference>
<dbReference type="Proteomes" id="UP000484255">
    <property type="component" value="Unassembled WGS sequence"/>
</dbReference>